<protein>
    <submittedName>
        <fullName evidence="2">Transcriptional antiterminator</fullName>
    </submittedName>
</protein>
<evidence type="ECO:0000313" key="3">
    <source>
        <dbReference type="Proteomes" id="UP000030014"/>
    </source>
</evidence>
<dbReference type="RefSeq" id="WP_039259055.1">
    <property type="nucleotide sequence ID" value="NZ_JDRY01000012.1"/>
</dbReference>
<proteinExistence type="predicted"/>
<reference evidence="2 3" key="1">
    <citation type="submission" date="2014-01" db="EMBL/GenBank/DDBJ databases">
        <title>Plasmidome dynamics in the species complex Clostridium novyi sensu lato converts strains of independent lineages into distinctly different pathogens.</title>
        <authorList>
            <person name="Skarin H."/>
            <person name="Segerman B."/>
        </authorList>
    </citation>
    <scope>NUCLEOTIDE SEQUENCE [LARGE SCALE GENOMIC DNA]</scope>
    <source>
        <strain evidence="2 3">DC5</strain>
    </source>
</reference>
<evidence type="ECO:0000313" key="2">
    <source>
        <dbReference type="EMBL" id="KGN00947.1"/>
    </source>
</evidence>
<comment type="caution">
    <text evidence="2">The sequence shown here is derived from an EMBL/GenBank/DDBJ whole genome shotgun (WGS) entry which is preliminary data.</text>
</comment>
<name>A0A0A0IL24_CLOBO</name>
<dbReference type="InterPro" id="IPR027417">
    <property type="entry name" value="P-loop_NTPase"/>
</dbReference>
<dbReference type="SUPFAM" id="SSF52540">
    <property type="entry name" value="P-loop containing nucleoside triphosphate hydrolases"/>
    <property type="match status" value="1"/>
</dbReference>
<dbReference type="EMBL" id="JDRY01000012">
    <property type="protein sequence ID" value="KGN00947.1"/>
    <property type="molecule type" value="Genomic_DNA"/>
</dbReference>
<dbReference type="Pfam" id="PF13401">
    <property type="entry name" value="AAA_22"/>
    <property type="match status" value="1"/>
</dbReference>
<dbReference type="GO" id="GO:0016887">
    <property type="term" value="F:ATP hydrolysis activity"/>
    <property type="evidence" value="ECO:0007669"/>
    <property type="project" value="InterPro"/>
</dbReference>
<accession>A0A0A0IL24</accession>
<dbReference type="Proteomes" id="UP000030014">
    <property type="component" value="Unassembled WGS sequence"/>
</dbReference>
<sequence length="566" mass="65752">MRIVISNGNIIILKGDTEKANYKKQIIEEYSNNPCIEALPDIFTEDDVIDRFSVIPKIDEKDKNMSSNYRYHIIKRAKNFVQPLPVHFILERRLSTLIRRGYLARNPLDKSYLERLRILNELRDDKVYDDVLLEERMSNIRSTADSMSIIGISGIGKTTAIERLLLMYPQIIKHEEYGGENFSRTQIVWLKIDCPYDGSLSTLCKSFFKAIDDLLGTRYLEKYGYANRITSTMMLHMTSLASIYGIGVLVIDEIQHLLNSKNDMEEMLNFFVTLSNTVGIPTVLIGTSKAQKIFKGNFRQARRAASEGSIIWDRMTKESDEWNFFLESLWDFQCLKENTELTYEMKNVFYDECQGITAVAVNLFILSQERALSEGKEKITVSILRTTAKEDLHMIQPMIRALRNNNMVEIMKYEDISINLDDVSINYKRDIDLIGRLEESFKERNTTVELKRRNTVENLVIELSSIGIFEELDNIEIKKLAEKLVENMPVDKEYNSIKTMAVKAAMELNEKKKIDKKIKESKKTKKQNEGLLAIYETAMKNKKHPYEVLKKEDYIKNPIDEFLMVK</sequence>
<organism evidence="2 3">
    <name type="scientific">Clostridium botulinum C/D str. DC5</name>
    <dbReference type="NCBI Taxonomy" id="1443128"/>
    <lineage>
        <taxon>Bacteria</taxon>
        <taxon>Bacillati</taxon>
        <taxon>Bacillota</taxon>
        <taxon>Clostridia</taxon>
        <taxon>Eubacteriales</taxon>
        <taxon>Clostridiaceae</taxon>
        <taxon>Clostridium</taxon>
    </lineage>
</organism>
<evidence type="ECO:0000259" key="1">
    <source>
        <dbReference type="Pfam" id="PF13401"/>
    </source>
</evidence>
<dbReference type="InterPro" id="IPR049945">
    <property type="entry name" value="AAA_22"/>
</dbReference>
<gene>
    <name evidence="2" type="ORF">Z955_02250</name>
</gene>
<dbReference type="Gene3D" id="3.40.50.300">
    <property type="entry name" value="P-loop containing nucleotide triphosphate hydrolases"/>
    <property type="match status" value="1"/>
</dbReference>
<dbReference type="AlphaFoldDB" id="A0A0A0IL24"/>
<feature type="domain" description="ORC1/DEAH AAA+ ATPase" evidence="1">
    <location>
        <begin position="141"/>
        <end position="294"/>
    </location>
</feature>